<organism evidence="4 5">
    <name type="scientific">Anthropogastromicrobium aceti</name>
    <dbReference type="NCBI Taxonomy" id="2981768"/>
    <lineage>
        <taxon>Bacteria</taxon>
        <taxon>Bacillati</taxon>
        <taxon>Bacillota</taxon>
        <taxon>Clostridia</taxon>
        <taxon>Lachnospirales</taxon>
        <taxon>Lachnospiraceae</taxon>
        <taxon>Anthropogastromicrobium</taxon>
    </lineage>
</organism>
<reference evidence="4 5" key="1">
    <citation type="submission" date="2021-10" db="EMBL/GenBank/DDBJ databases">
        <title>Anaerobic single-cell dispensing facilitates the cultivation of human gut bacteria.</title>
        <authorList>
            <person name="Afrizal A."/>
        </authorList>
    </citation>
    <scope>NUCLEOTIDE SEQUENCE [LARGE SCALE GENOMIC DNA]</scope>
    <source>
        <strain evidence="4 5">CLA-AA-H224</strain>
    </source>
</reference>
<dbReference type="AlphaFoldDB" id="A0AAE3E404"/>
<name>A0AAE3E404_9FIRM</name>
<evidence type="ECO:0000313" key="5">
    <source>
        <dbReference type="Proteomes" id="UP001198200"/>
    </source>
</evidence>
<evidence type="ECO:0000256" key="1">
    <source>
        <dbReference type="PROSITE-ProRule" id="PRU00285"/>
    </source>
</evidence>
<protein>
    <submittedName>
        <fullName evidence="4">Hsp20/alpha crystallin family protein</fullName>
    </submittedName>
</protein>
<dbReference type="EMBL" id="JAJEQN010000015">
    <property type="protein sequence ID" value="MCC2221461.1"/>
    <property type="molecule type" value="Genomic_DNA"/>
</dbReference>
<dbReference type="InterPro" id="IPR031107">
    <property type="entry name" value="Small_HSP"/>
</dbReference>
<comment type="similarity">
    <text evidence="1 2">Belongs to the small heat shock protein (HSP20) family.</text>
</comment>
<dbReference type="InterPro" id="IPR008978">
    <property type="entry name" value="HSP20-like_chaperone"/>
</dbReference>
<dbReference type="SUPFAM" id="SSF49764">
    <property type="entry name" value="HSP20-like chaperones"/>
    <property type="match status" value="1"/>
</dbReference>
<proteinExistence type="inferred from homology"/>
<feature type="domain" description="SHSP" evidence="3">
    <location>
        <begin position="32"/>
        <end position="149"/>
    </location>
</feature>
<evidence type="ECO:0000259" key="3">
    <source>
        <dbReference type="PROSITE" id="PS01031"/>
    </source>
</evidence>
<dbReference type="CDD" id="cd06471">
    <property type="entry name" value="ACD_LpsHSP_like"/>
    <property type="match status" value="1"/>
</dbReference>
<accession>A0AAE3E404</accession>
<evidence type="ECO:0000256" key="2">
    <source>
        <dbReference type="RuleBase" id="RU003616"/>
    </source>
</evidence>
<dbReference type="PROSITE" id="PS01031">
    <property type="entry name" value="SHSP"/>
    <property type="match status" value="1"/>
</dbReference>
<dbReference type="Proteomes" id="UP001198200">
    <property type="component" value="Unassembled WGS sequence"/>
</dbReference>
<keyword evidence="5" id="KW-1185">Reference proteome</keyword>
<dbReference type="RefSeq" id="WP_118615835.1">
    <property type="nucleotide sequence ID" value="NZ_JAJEQN010000015.1"/>
</dbReference>
<evidence type="ECO:0000313" key="4">
    <source>
        <dbReference type="EMBL" id="MCC2221461.1"/>
    </source>
</evidence>
<dbReference type="InterPro" id="IPR002068">
    <property type="entry name" value="A-crystallin/Hsp20_dom"/>
</dbReference>
<comment type="caution">
    <text evidence="4">The sequence shown here is derived from an EMBL/GenBank/DDBJ whole genome shotgun (WGS) entry which is preliminary data.</text>
</comment>
<gene>
    <name evidence="4" type="ORF">LKD48_07395</name>
</gene>
<sequence>MLVPSIFANSVFDDFFDFPYVNDKKTERKLYGHNAANLMKTDIQEYDDGYQLEIDLPGFKKDEVHAELKDGYLVVSAEKGLDEDEQDKKTGKYLRRERYAGSCQRSFYVGKDITEEDIKAQFQHGMLTLFVPKKEAKPVVEEKKHITIE</sequence>
<dbReference type="PANTHER" id="PTHR11527">
    <property type="entry name" value="HEAT-SHOCK PROTEIN 20 FAMILY MEMBER"/>
    <property type="match status" value="1"/>
</dbReference>
<dbReference type="Pfam" id="PF00011">
    <property type="entry name" value="HSP20"/>
    <property type="match status" value="1"/>
</dbReference>
<dbReference type="Gene3D" id="2.60.40.790">
    <property type="match status" value="1"/>
</dbReference>